<feature type="transmembrane region" description="Helical" evidence="1">
    <location>
        <begin position="191"/>
        <end position="213"/>
    </location>
</feature>
<feature type="domain" description="Acyltransferase 3" evidence="2">
    <location>
        <begin position="98"/>
        <end position="497"/>
    </location>
</feature>
<evidence type="ECO:0000256" key="1">
    <source>
        <dbReference type="SAM" id="Phobius"/>
    </source>
</evidence>
<keyword evidence="3" id="KW-0808">Transferase</keyword>
<keyword evidence="4" id="KW-1185">Reference proteome</keyword>
<feature type="transmembrane region" description="Helical" evidence="1">
    <location>
        <begin position="105"/>
        <end position="124"/>
    </location>
</feature>
<feature type="transmembrane region" description="Helical" evidence="1">
    <location>
        <begin position="272"/>
        <end position="292"/>
    </location>
</feature>
<dbReference type="PANTHER" id="PTHR23028">
    <property type="entry name" value="ACETYLTRANSFERASE"/>
    <property type="match status" value="1"/>
</dbReference>
<evidence type="ECO:0000313" key="3">
    <source>
        <dbReference type="EMBL" id="KAJ9141682.1"/>
    </source>
</evidence>
<feature type="transmembrane region" description="Helical" evidence="1">
    <location>
        <begin position="481"/>
        <end position="505"/>
    </location>
</feature>
<dbReference type="EMBL" id="JANBVO010000025">
    <property type="protein sequence ID" value="KAJ9141682.1"/>
    <property type="molecule type" value="Genomic_DNA"/>
</dbReference>
<feature type="transmembrane region" description="Helical" evidence="1">
    <location>
        <begin position="412"/>
        <end position="430"/>
    </location>
</feature>
<name>A0AA38R7P8_9PEZI</name>
<sequence length="529" mass="59421">MNGFAPSKHPLIREQNMSLLDEKSLSDIDSDPERCGYDTGSSRAQKWMNSAGRIPAGFRISRFWSAGLRVGFFILPSFVQSRLSGEPKQQSKKPGPTAYLDGMRGLAAFFVFFCHYFYTCFVIAEGWGYGEHNYSFLKLPIVRLFYQGPPMVCVFFVISGYALSLRPLKLARARALDALASSMASLVFRRAVRLFVPTALSTLLVVVLLRLGAYEGTRGLARDPVFMRNVHEHHPERRASAAAQLAEWAHYMFDFVHVWDWRKFGGSTPLDVHLWTIPVEFRASMMLFLTLMGTARLRTCMRFVVLAGVTWFSYRSDRWEMVLFYAGMGLAELDLIRGAHTPSLSGALVPTLPTTSPDSSLTRRTAHAGSLVWPLLSVVALYLMSQPDAYGEQTPGWVYLSSLIPVWFSDKYRYWQSVGAILLVLAVGRSPGWQRVFTNAPALYLGRISYAVYLMHGPVLHTLGYAVERWAWGITGMEGGWYNMGFVLAALINVPAVIWAADLWWRAVDAPVVRFAKWLEASCSVPDGK</sequence>
<comment type="caution">
    <text evidence="3">The sequence shown here is derived from an EMBL/GenBank/DDBJ whole genome shotgun (WGS) entry which is preliminary data.</text>
</comment>
<proteinExistence type="predicted"/>
<feature type="transmembrane region" description="Helical" evidence="1">
    <location>
        <begin position="442"/>
        <end position="461"/>
    </location>
</feature>
<keyword evidence="1" id="KW-1133">Transmembrane helix</keyword>
<dbReference type="InterPro" id="IPR050879">
    <property type="entry name" value="Acyltransferase_3"/>
</dbReference>
<reference evidence="3" key="1">
    <citation type="submission" date="2022-07" db="EMBL/GenBank/DDBJ databases">
        <title>Fungi with potential for degradation of polypropylene.</title>
        <authorList>
            <person name="Gostincar C."/>
        </authorList>
    </citation>
    <scope>NUCLEOTIDE SEQUENCE</scope>
    <source>
        <strain evidence="3">EXF-13308</strain>
    </source>
</reference>
<evidence type="ECO:0000259" key="2">
    <source>
        <dbReference type="Pfam" id="PF01757"/>
    </source>
</evidence>
<keyword evidence="1" id="KW-0812">Transmembrane</keyword>
<accession>A0AA38R7P8</accession>
<organism evidence="3 4">
    <name type="scientific">Pleurostoma richardsiae</name>
    <dbReference type="NCBI Taxonomy" id="41990"/>
    <lineage>
        <taxon>Eukaryota</taxon>
        <taxon>Fungi</taxon>
        <taxon>Dikarya</taxon>
        <taxon>Ascomycota</taxon>
        <taxon>Pezizomycotina</taxon>
        <taxon>Sordariomycetes</taxon>
        <taxon>Sordariomycetidae</taxon>
        <taxon>Calosphaeriales</taxon>
        <taxon>Pleurostomataceae</taxon>
        <taxon>Pleurostoma</taxon>
    </lineage>
</organism>
<feature type="transmembrane region" description="Helical" evidence="1">
    <location>
        <begin position="144"/>
        <end position="164"/>
    </location>
</feature>
<dbReference type="InterPro" id="IPR002656">
    <property type="entry name" value="Acyl_transf_3_dom"/>
</dbReference>
<dbReference type="Pfam" id="PF01757">
    <property type="entry name" value="Acyl_transf_3"/>
    <property type="match status" value="1"/>
</dbReference>
<dbReference type="Proteomes" id="UP001174694">
    <property type="component" value="Unassembled WGS sequence"/>
</dbReference>
<keyword evidence="1" id="KW-0472">Membrane</keyword>
<dbReference type="AlphaFoldDB" id="A0AA38R7P8"/>
<evidence type="ECO:0000313" key="4">
    <source>
        <dbReference type="Proteomes" id="UP001174694"/>
    </source>
</evidence>
<keyword evidence="3" id="KW-0012">Acyltransferase</keyword>
<gene>
    <name evidence="3" type="ORF">NKR23_g7756</name>
</gene>
<dbReference type="GO" id="GO:0016747">
    <property type="term" value="F:acyltransferase activity, transferring groups other than amino-acyl groups"/>
    <property type="evidence" value="ECO:0007669"/>
    <property type="project" value="InterPro"/>
</dbReference>
<protein>
    <submittedName>
        <fullName evidence="3">Acyltransferase</fullName>
    </submittedName>
</protein>
<dbReference type="PANTHER" id="PTHR23028:SF134">
    <property type="entry name" value="PUTATIVE (AFU_ORTHOLOGUE AFUA_4G08520)-RELATED"/>
    <property type="match status" value="1"/>
</dbReference>